<dbReference type="SUPFAM" id="SSF81606">
    <property type="entry name" value="PP2C-like"/>
    <property type="match status" value="1"/>
</dbReference>
<dbReference type="AlphaFoldDB" id="A0A8J2UE81"/>
<dbReference type="SMART" id="SM00331">
    <property type="entry name" value="PP2C_SIG"/>
    <property type="match status" value="1"/>
</dbReference>
<dbReference type="Pfam" id="PF13672">
    <property type="entry name" value="PP2C_2"/>
    <property type="match status" value="1"/>
</dbReference>
<feature type="domain" description="PPM-type phosphatase" evidence="1">
    <location>
        <begin position="20"/>
        <end position="246"/>
    </location>
</feature>
<accession>A0A8J2UE81</accession>
<evidence type="ECO:0000313" key="3">
    <source>
        <dbReference type="Proteomes" id="UP000607559"/>
    </source>
</evidence>
<evidence type="ECO:0000313" key="2">
    <source>
        <dbReference type="EMBL" id="GGB03697.1"/>
    </source>
</evidence>
<dbReference type="InterPro" id="IPR036457">
    <property type="entry name" value="PPM-type-like_dom_sf"/>
</dbReference>
<protein>
    <recommendedName>
        <fullName evidence="1">PPM-type phosphatase domain-containing protein</fullName>
    </recommendedName>
</protein>
<name>A0A8J2UE81_9BACT</name>
<gene>
    <name evidence="2" type="ORF">GCM10011511_28740</name>
</gene>
<dbReference type="RefSeq" id="WP_188932806.1">
    <property type="nucleotide sequence ID" value="NZ_BMJC01000003.1"/>
</dbReference>
<organism evidence="2 3">
    <name type="scientific">Puia dinghuensis</name>
    <dbReference type="NCBI Taxonomy" id="1792502"/>
    <lineage>
        <taxon>Bacteria</taxon>
        <taxon>Pseudomonadati</taxon>
        <taxon>Bacteroidota</taxon>
        <taxon>Chitinophagia</taxon>
        <taxon>Chitinophagales</taxon>
        <taxon>Chitinophagaceae</taxon>
        <taxon>Puia</taxon>
    </lineage>
</organism>
<dbReference type="CDD" id="cd00143">
    <property type="entry name" value="PP2Cc"/>
    <property type="match status" value="1"/>
</dbReference>
<dbReference type="InterPro" id="IPR001932">
    <property type="entry name" value="PPM-type_phosphatase-like_dom"/>
</dbReference>
<keyword evidence="3" id="KW-1185">Reference proteome</keyword>
<dbReference type="SMART" id="SM00332">
    <property type="entry name" value="PP2Cc"/>
    <property type="match status" value="1"/>
</dbReference>
<dbReference type="Gene3D" id="3.60.40.10">
    <property type="entry name" value="PPM-type phosphatase domain"/>
    <property type="match status" value="1"/>
</dbReference>
<proteinExistence type="predicted"/>
<dbReference type="Proteomes" id="UP000607559">
    <property type="component" value="Unassembled WGS sequence"/>
</dbReference>
<dbReference type="PROSITE" id="PS51746">
    <property type="entry name" value="PPM_2"/>
    <property type="match status" value="1"/>
</dbReference>
<comment type="caution">
    <text evidence="2">The sequence shown here is derived from an EMBL/GenBank/DDBJ whole genome shotgun (WGS) entry which is preliminary data.</text>
</comment>
<sequence>MMQITQIDYLHEVGAKKKQEDYLWPVPGRASSRDKVFIVCDGVGGLESGEVASKIVAEYVGKELLKIPPSEVELPLINGLLEAARLKLVEYATLKSLSTDMATTFTLLQLVNDRAFIAWCGDSRVYHLRKNKILFRTEDHSLVDSLFRKGVLTEEEARSHPQRNLLLKAVRADELLPEADGHWIGDIREDDHFLLCTDGLLENISDADLLFLLHQHELGEKDLGKALGQFCLDRTWDNYSMYLIRVSPMRTVMKAGMSKARRGIRRLRTWLRGGG</sequence>
<dbReference type="EMBL" id="BMJC01000003">
    <property type="protein sequence ID" value="GGB03697.1"/>
    <property type="molecule type" value="Genomic_DNA"/>
</dbReference>
<evidence type="ECO:0000259" key="1">
    <source>
        <dbReference type="PROSITE" id="PS51746"/>
    </source>
</evidence>
<reference evidence="2" key="1">
    <citation type="journal article" date="2014" name="Int. J. Syst. Evol. Microbiol.">
        <title>Complete genome sequence of Corynebacterium casei LMG S-19264T (=DSM 44701T), isolated from a smear-ripened cheese.</title>
        <authorList>
            <consortium name="US DOE Joint Genome Institute (JGI-PGF)"/>
            <person name="Walter F."/>
            <person name="Albersmeier A."/>
            <person name="Kalinowski J."/>
            <person name="Ruckert C."/>
        </authorList>
    </citation>
    <scope>NUCLEOTIDE SEQUENCE</scope>
    <source>
        <strain evidence="2">CGMCC 1.15448</strain>
    </source>
</reference>
<reference evidence="2" key="2">
    <citation type="submission" date="2020-09" db="EMBL/GenBank/DDBJ databases">
        <authorList>
            <person name="Sun Q."/>
            <person name="Zhou Y."/>
        </authorList>
    </citation>
    <scope>NUCLEOTIDE SEQUENCE</scope>
    <source>
        <strain evidence="2">CGMCC 1.15448</strain>
    </source>
</reference>